<dbReference type="Proteomes" id="UP000240542">
    <property type="component" value="Unassembled WGS sequence"/>
</dbReference>
<reference evidence="1 2" key="1">
    <citation type="submission" date="2018-03" db="EMBL/GenBank/DDBJ databases">
        <title>Genomic Encyclopedia of Archaeal and Bacterial Type Strains, Phase II (KMG-II): from individual species to whole genera.</title>
        <authorList>
            <person name="Goeker M."/>
        </authorList>
    </citation>
    <scope>NUCLEOTIDE SEQUENCE [LARGE SCALE GENOMIC DNA]</scope>
    <source>
        <strain evidence="1 2">DSM 45312</strain>
    </source>
</reference>
<dbReference type="Pfam" id="PF11236">
    <property type="entry name" value="DUF3037"/>
    <property type="match status" value="1"/>
</dbReference>
<comment type="caution">
    <text evidence="1">The sequence shown here is derived from an EMBL/GenBank/DDBJ whole genome shotgun (WGS) entry which is preliminary data.</text>
</comment>
<dbReference type="EMBL" id="PYGA01000016">
    <property type="protein sequence ID" value="PSK93770.1"/>
    <property type="molecule type" value="Genomic_DNA"/>
</dbReference>
<proteinExistence type="predicted"/>
<sequence>MTAAPRTPYEYAALRVIPRIERGEQINAGVILYSQSHDYLAALHHLDTHRLHALDTAADADGIRAALDAISTVCRGEPGQSAACDADQGRRFRWLTAPRSTIVQAGPIHTGLTADPAAELRRLLRVLVLPTG</sequence>
<dbReference type="RefSeq" id="WP_211301412.1">
    <property type="nucleotide sequence ID" value="NZ_PYGA01000016.1"/>
</dbReference>
<evidence type="ECO:0000313" key="1">
    <source>
        <dbReference type="EMBL" id="PSK93770.1"/>
    </source>
</evidence>
<accession>A0A2P8D968</accession>
<gene>
    <name evidence="1" type="ORF">CLV63_116177</name>
</gene>
<organism evidence="1 2">
    <name type="scientific">Murinocardiopsis flavida</name>
    <dbReference type="NCBI Taxonomy" id="645275"/>
    <lineage>
        <taxon>Bacteria</taxon>
        <taxon>Bacillati</taxon>
        <taxon>Actinomycetota</taxon>
        <taxon>Actinomycetes</taxon>
        <taxon>Streptosporangiales</taxon>
        <taxon>Nocardiopsidaceae</taxon>
        <taxon>Murinocardiopsis</taxon>
    </lineage>
</organism>
<dbReference type="AlphaFoldDB" id="A0A2P8D968"/>
<dbReference type="InterPro" id="IPR021398">
    <property type="entry name" value="DUF3037"/>
</dbReference>
<evidence type="ECO:0008006" key="3">
    <source>
        <dbReference type="Google" id="ProtNLM"/>
    </source>
</evidence>
<keyword evidence="2" id="KW-1185">Reference proteome</keyword>
<evidence type="ECO:0000313" key="2">
    <source>
        <dbReference type="Proteomes" id="UP000240542"/>
    </source>
</evidence>
<protein>
    <recommendedName>
        <fullName evidence="3">DUF3037 family protein</fullName>
    </recommendedName>
</protein>
<name>A0A2P8D968_9ACTN</name>